<evidence type="ECO:0000313" key="2">
    <source>
        <dbReference type="Proteomes" id="UP001430848"/>
    </source>
</evidence>
<dbReference type="InterPro" id="IPR022085">
    <property type="entry name" value="OpdG"/>
</dbReference>
<gene>
    <name evidence="1" type="ORF">SLS63_006198</name>
</gene>
<dbReference type="PANTHER" id="PTHR38797">
    <property type="entry name" value="NUCLEAR PORE COMPLEX PROTEIN NUP85-RELATED"/>
    <property type="match status" value="1"/>
</dbReference>
<comment type="caution">
    <text evidence="1">The sequence shown here is derived from an EMBL/GenBank/DDBJ whole genome shotgun (WGS) entry which is preliminary data.</text>
</comment>
<dbReference type="PANTHER" id="PTHR38797:SF4">
    <property type="entry name" value="NUCLEAR PORE COMPLEX PROTEIN NUP85"/>
    <property type="match status" value="1"/>
</dbReference>
<organism evidence="1 2">
    <name type="scientific">Diaporthe eres</name>
    <name type="common">Phomopsis oblonga</name>
    <dbReference type="NCBI Taxonomy" id="83184"/>
    <lineage>
        <taxon>Eukaryota</taxon>
        <taxon>Fungi</taxon>
        <taxon>Dikarya</taxon>
        <taxon>Ascomycota</taxon>
        <taxon>Pezizomycotina</taxon>
        <taxon>Sordariomycetes</taxon>
        <taxon>Sordariomycetidae</taxon>
        <taxon>Diaporthales</taxon>
        <taxon>Diaporthaceae</taxon>
        <taxon>Diaporthe</taxon>
        <taxon>Diaporthe eres species complex</taxon>
    </lineage>
</organism>
<keyword evidence="2" id="KW-1185">Reference proteome</keyword>
<dbReference type="InterPro" id="IPR053204">
    <property type="entry name" value="Oxopyrrolidines_Biosynth-assoc"/>
</dbReference>
<evidence type="ECO:0000313" key="1">
    <source>
        <dbReference type="EMBL" id="KAK7729325.1"/>
    </source>
</evidence>
<sequence>MTNAVRKLTQTGHAYDQPDLETLRDNLPIFIDDEPEQIVDAFETGLNSLSALSPSASVQEAAQTLFVEIKRILPLTADKDRNAFLLENLSTLFMRTAQQTPSRHIGQELLVSTVKMRDGWSGFTMEDGHEVDEVQTPDEWLNLNSFSARLFGSGIMRWRNFPIWEVREGLEVVFGPDSHENDCKIAVASEWMIQAGPKLLRETLLNDDLDEAEKRSYRGLELWTGLPGLSTERWGFWKRRLAEVKASVKTQLTLDYVEHAERVMSTVEKDLASSIS</sequence>
<protein>
    <submittedName>
        <fullName evidence="1">Uncharacterized protein</fullName>
    </submittedName>
</protein>
<reference evidence="1 2" key="1">
    <citation type="submission" date="2024-02" db="EMBL/GenBank/DDBJ databases">
        <title>De novo assembly and annotation of 12 fungi associated with fruit tree decline syndrome in Ontario, Canada.</title>
        <authorList>
            <person name="Sulman M."/>
            <person name="Ellouze W."/>
            <person name="Ilyukhin E."/>
        </authorList>
    </citation>
    <scope>NUCLEOTIDE SEQUENCE [LARGE SCALE GENOMIC DNA]</scope>
    <source>
        <strain evidence="1 2">M169</strain>
    </source>
</reference>
<accession>A0ABR1P8S3</accession>
<dbReference type="Proteomes" id="UP001430848">
    <property type="component" value="Unassembled WGS sequence"/>
</dbReference>
<proteinExistence type="predicted"/>
<dbReference type="Pfam" id="PF12311">
    <property type="entry name" value="DUF3632"/>
    <property type="match status" value="1"/>
</dbReference>
<name>A0ABR1P8S3_DIAER</name>
<dbReference type="EMBL" id="JAKNSF020000029">
    <property type="protein sequence ID" value="KAK7729325.1"/>
    <property type="molecule type" value="Genomic_DNA"/>
</dbReference>